<dbReference type="Proteomes" id="UP000634522">
    <property type="component" value="Unassembled WGS sequence"/>
</dbReference>
<evidence type="ECO:0000256" key="3">
    <source>
        <dbReference type="ARBA" id="ARBA00022448"/>
    </source>
</evidence>
<evidence type="ECO:0000256" key="2">
    <source>
        <dbReference type="ARBA" id="ARBA00011028"/>
    </source>
</evidence>
<dbReference type="PANTHER" id="PTHR42953:SF1">
    <property type="entry name" value="METAL-BINDING PROTEIN HI_0362-RELATED"/>
    <property type="match status" value="1"/>
</dbReference>
<dbReference type="SUPFAM" id="SSF53807">
    <property type="entry name" value="Helical backbone' metal receptor"/>
    <property type="match status" value="1"/>
</dbReference>
<evidence type="ECO:0000256" key="7">
    <source>
        <dbReference type="SAM" id="SignalP"/>
    </source>
</evidence>
<evidence type="ECO:0000256" key="4">
    <source>
        <dbReference type="ARBA" id="ARBA00022723"/>
    </source>
</evidence>
<evidence type="ECO:0000313" key="8">
    <source>
        <dbReference type="EMBL" id="NMG00338.1"/>
    </source>
</evidence>
<feature type="signal peptide" evidence="7">
    <location>
        <begin position="1"/>
        <end position="29"/>
    </location>
</feature>
<evidence type="ECO:0000313" key="9">
    <source>
        <dbReference type="Proteomes" id="UP000634522"/>
    </source>
</evidence>
<dbReference type="Gene3D" id="3.40.50.1980">
    <property type="entry name" value="Nitrogenase molybdenum iron protein domain"/>
    <property type="match status" value="2"/>
</dbReference>
<comment type="caution">
    <text evidence="8">The sequence shown here is derived from an EMBL/GenBank/DDBJ whole genome shotgun (WGS) entry which is preliminary data.</text>
</comment>
<dbReference type="PRINTS" id="PR00691">
    <property type="entry name" value="ADHESINB"/>
</dbReference>
<feature type="chain" id="PRO_5046915199" evidence="7">
    <location>
        <begin position="30"/>
        <end position="315"/>
    </location>
</feature>
<dbReference type="InterPro" id="IPR006127">
    <property type="entry name" value="ZnuA-like"/>
</dbReference>
<comment type="similarity">
    <text evidence="2 6">Belongs to the bacterial solute-binding protein 9 family.</text>
</comment>
<keyword evidence="9" id="KW-1185">Reference proteome</keyword>
<keyword evidence="4" id="KW-0479">Metal-binding</keyword>
<protein>
    <submittedName>
        <fullName evidence="8">Zinc ABC transporter solute-binding protein</fullName>
    </submittedName>
</protein>
<keyword evidence="3 6" id="KW-0813">Transport</keyword>
<evidence type="ECO:0000256" key="6">
    <source>
        <dbReference type="RuleBase" id="RU003512"/>
    </source>
</evidence>
<gene>
    <name evidence="8" type="ORF">GPA27_23455</name>
</gene>
<evidence type="ECO:0000256" key="1">
    <source>
        <dbReference type="ARBA" id="ARBA00004196"/>
    </source>
</evidence>
<dbReference type="EMBL" id="WTVS01000072">
    <property type="protein sequence ID" value="NMG00338.1"/>
    <property type="molecule type" value="Genomic_DNA"/>
</dbReference>
<reference evidence="8 9" key="1">
    <citation type="submission" date="2019-12" db="EMBL/GenBank/DDBJ databases">
        <title>Comparative genomics gives insights into the taxonomy of the Azoarcus-Aromatoleum group and reveals separate origins of nif in the plant-associated Azoarcus and non-plant-associated Aromatoleum sub-groups.</title>
        <authorList>
            <person name="Lafos M."/>
            <person name="Maluk M."/>
            <person name="Batista M."/>
            <person name="Junghare M."/>
            <person name="Carmona M."/>
            <person name="Faoro H."/>
            <person name="Cruz L.M."/>
            <person name="Battistoni F."/>
            <person name="De Souza E."/>
            <person name="Pedrosa F."/>
            <person name="Chen W.-M."/>
            <person name="Poole P.S."/>
            <person name="Dixon R.A."/>
            <person name="James E.K."/>
        </authorList>
    </citation>
    <scope>NUCLEOTIDE SEQUENCE [LARGE SCALE GENOMIC DNA]</scope>
    <source>
        <strain evidence="8 9">T</strain>
    </source>
</reference>
<proteinExistence type="inferred from homology"/>
<organism evidence="8 9">
    <name type="scientific">Aromatoleum toluolicum</name>
    <dbReference type="NCBI Taxonomy" id="90060"/>
    <lineage>
        <taxon>Bacteria</taxon>
        <taxon>Pseudomonadati</taxon>
        <taxon>Pseudomonadota</taxon>
        <taxon>Betaproteobacteria</taxon>
        <taxon>Rhodocyclales</taxon>
        <taxon>Rhodocyclaceae</taxon>
        <taxon>Aromatoleum</taxon>
    </lineage>
</organism>
<dbReference type="Pfam" id="PF01297">
    <property type="entry name" value="ZnuA"/>
    <property type="match status" value="1"/>
</dbReference>
<dbReference type="InterPro" id="IPR050492">
    <property type="entry name" value="Bact_metal-bind_prot9"/>
</dbReference>
<comment type="subcellular location">
    <subcellularLocation>
        <location evidence="1">Cell envelope</location>
    </subcellularLocation>
</comment>
<dbReference type="CDD" id="cd01137">
    <property type="entry name" value="PsaA"/>
    <property type="match status" value="1"/>
</dbReference>
<dbReference type="PRINTS" id="PR00690">
    <property type="entry name" value="ADHESNFAMILY"/>
</dbReference>
<name>A0ABX1NLV5_9RHOO</name>
<dbReference type="PANTHER" id="PTHR42953">
    <property type="entry name" value="HIGH-AFFINITY ZINC UPTAKE SYSTEM PROTEIN ZNUA-RELATED"/>
    <property type="match status" value="1"/>
</dbReference>
<dbReference type="RefSeq" id="WP_169142862.1">
    <property type="nucleotide sequence ID" value="NZ_WTVS01000072.1"/>
</dbReference>
<evidence type="ECO:0000256" key="5">
    <source>
        <dbReference type="ARBA" id="ARBA00022729"/>
    </source>
</evidence>
<sequence>MRHLLHRLLAPLIAPFLALLGLAAHPVQAAPLEVVTSFSILGDFIRQVGGDRVKVTMLVAADQDAHNFQPRPSDARRIGAAQLVVASGMGFDPWLERLAQTAGYKGRVLVASHGVEPIAAADEHDDAHGHGKGSHQDAVDPHAWQDVVRAQRFVANIADALAQADPANAKVYRDNATRYAAELKALDRDIRNALAAIPAERRKVVSAHDAFGYFAHAYGVRFLAPAGISNQSEPSAAGVAKLIRQLRHENVPAVFVESVSDPRLIERIRKESGARLGGTLYSDALSAADGPAPTYVAMMRHNLRTLLDGMTPGSR</sequence>
<dbReference type="InterPro" id="IPR006128">
    <property type="entry name" value="Lipoprotein_PsaA-like"/>
</dbReference>
<keyword evidence="5 7" id="KW-0732">Signal</keyword>
<dbReference type="InterPro" id="IPR006129">
    <property type="entry name" value="AdhesinB"/>
</dbReference>
<accession>A0ABX1NLV5</accession>